<feature type="active site" evidence="1">
    <location>
        <position position="28"/>
    </location>
</feature>
<dbReference type="CDD" id="cd00475">
    <property type="entry name" value="Cis_IPPS"/>
    <property type="match status" value="1"/>
</dbReference>
<name>A0ABS6BD82_9SPHN</name>
<dbReference type="PROSITE" id="PS01066">
    <property type="entry name" value="UPP_SYNTHASE"/>
    <property type="match status" value="1"/>
</dbReference>
<dbReference type="HAMAP" id="MF_01139">
    <property type="entry name" value="ISPT"/>
    <property type="match status" value="1"/>
</dbReference>
<dbReference type="GO" id="GO:0008834">
    <property type="term" value="F:ditrans,polycis-undecaprenyl-diphosphate synthase [(2E,6E)-farnesyl-diphosphate specific] activity"/>
    <property type="evidence" value="ECO:0007669"/>
    <property type="project" value="UniProtKB-EC"/>
</dbReference>
<comment type="similarity">
    <text evidence="1">Belongs to the UPP synthase family.</text>
</comment>
<dbReference type="PANTHER" id="PTHR10291:SF0">
    <property type="entry name" value="DEHYDRODOLICHYL DIPHOSPHATE SYNTHASE 2"/>
    <property type="match status" value="1"/>
</dbReference>
<evidence type="ECO:0000313" key="2">
    <source>
        <dbReference type="EMBL" id="MBU3076276.1"/>
    </source>
</evidence>
<gene>
    <name evidence="2" type="ORF">KOF26_00215</name>
</gene>
<feature type="binding site" evidence="1">
    <location>
        <begin position="73"/>
        <end position="75"/>
    </location>
    <ligand>
        <name>substrate</name>
    </ligand>
</feature>
<feature type="binding site" evidence="1">
    <location>
        <position position="79"/>
    </location>
    <ligand>
        <name>substrate</name>
    </ligand>
</feature>
<dbReference type="EC" id="2.5.1.-" evidence="1"/>
<feature type="binding site" evidence="1">
    <location>
        <begin position="29"/>
        <end position="32"/>
    </location>
    <ligand>
        <name>substrate</name>
    </ligand>
</feature>
<feature type="binding site" evidence="1">
    <location>
        <position position="45"/>
    </location>
    <ligand>
        <name>substrate</name>
    </ligand>
</feature>
<dbReference type="PANTHER" id="PTHR10291">
    <property type="entry name" value="DEHYDRODOLICHYL DIPHOSPHATE SYNTHASE FAMILY MEMBER"/>
    <property type="match status" value="1"/>
</dbReference>
<feature type="binding site" evidence="1">
    <location>
        <begin position="202"/>
        <end position="204"/>
    </location>
    <ligand>
        <name>substrate</name>
    </ligand>
</feature>
<keyword evidence="1" id="KW-0479">Metal-binding</keyword>
<organism evidence="2 3">
    <name type="scientific">Sphingomonas quercus</name>
    <dbReference type="NCBI Taxonomy" id="2842451"/>
    <lineage>
        <taxon>Bacteria</taxon>
        <taxon>Pseudomonadati</taxon>
        <taxon>Pseudomonadota</taxon>
        <taxon>Alphaproteobacteria</taxon>
        <taxon>Sphingomonadales</taxon>
        <taxon>Sphingomonadaceae</taxon>
        <taxon>Sphingomonas</taxon>
    </lineage>
</organism>
<feature type="binding site" evidence="1">
    <location>
        <position position="77"/>
    </location>
    <ligand>
        <name>substrate</name>
    </ligand>
</feature>
<dbReference type="InterPro" id="IPR001441">
    <property type="entry name" value="UPP_synth-like"/>
</dbReference>
<dbReference type="InterPro" id="IPR018520">
    <property type="entry name" value="UPP_synth-like_CS"/>
</dbReference>
<proteinExistence type="inferred from homology"/>
<dbReference type="Pfam" id="PF01255">
    <property type="entry name" value="Prenyltransf"/>
    <property type="match status" value="1"/>
</dbReference>
<dbReference type="NCBIfam" id="TIGR00055">
    <property type="entry name" value="uppS"/>
    <property type="match status" value="1"/>
</dbReference>
<accession>A0ABS6BD82</accession>
<feature type="active site" description="Proton acceptor" evidence="1">
    <location>
        <position position="76"/>
    </location>
</feature>
<feature type="binding site" evidence="1">
    <location>
        <position position="33"/>
    </location>
    <ligand>
        <name>substrate</name>
    </ligand>
</feature>
<comment type="caution">
    <text evidence="2">The sequence shown here is derived from an EMBL/GenBank/DDBJ whole genome shotgun (WGS) entry which is preliminary data.</text>
</comment>
<dbReference type="Proteomes" id="UP000776276">
    <property type="component" value="Unassembled WGS sequence"/>
</dbReference>
<dbReference type="NCBIfam" id="NF011408">
    <property type="entry name" value="PRK14834.1"/>
    <property type="match status" value="1"/>
</dbReference>
<comment type="function">
    <text evidence="1">Catalyzes the condensation of isopentenyl diphosphate (IPP) with allylic pyrophosphates generating different type of terpenoids.</text>
</comment>
<keyword evidence="1" id="KW-0460">Magnesium</keyword>
<evidence type="ECO:0000313" key="3">
    <source>
        <dbReference type="Proteomes" id="UP000776276"/>
    </source>
</evidence>
<feature type="binding site" evidence="1">
    <location>
        <position position="215"/>
    </location>
    <ligand>
        <name>Mg(2+)</name>
        <dbReference type="ChEBI" id="CHEBI:18420"/>
    </ligand>
</feature>
<evidence type="ECO:0000256" key="1">
    <source>
        <dbReference type="HAMAP-Rule" id="MF_01139"/>
    </source>
</evidence>
<keyword evidence="1 2" id="KW-0808">Transferase</keyword>
<keyword evidence="3" id="KW-1185">Reference proteome</keyword>
<reference evidence="2 3" key="1">
    <citation type="submission" date="2021-06" db="EMBL/GenBank/DDBJ databases">
        <title>Sphingomonas sp. XMGL2, whole genome shotgun sequencing project.</title>
        <authorList>
            <person name="Zhao G."/>
            <person name="Shen L."/>
        </authorList>
    </citation>
    <scope>NUCLEOTIDE SEQUENCE [LARGE SCALE GENOMIC DNA]</scope>
    <source>
        <strain evidence="2 3">XMGL2</strain>
    </source>
</reference>
<dbReference type="EMBL" id="JAHKRT010000001">
    <property type="protein sequence ID" value="MBU3076276.1"/>
    <property type="molecule type" value="Genomic_DNA"/>
</dbReference>
<protein>
    <recommendedName>
        <fullName evidence="1">Isoprenyl transferase</fullName>
        <ecNumber evidence="1">2.5.1.-</ecNumber>
    </recommendedName>
</protein>
<feature type="binding site" evidence="1">
    <location>
        <position position="196"/>
    </location>
    <ligand>
        <name>substrate</name>
    </ligand>
</feature>
<comment type="cofactor">
    <cofactor evidence="1">
        <name>Mg(2+)</name>
        <dbReference type="ChEBI" id="CHEBI:18420"/>
    </cofactor>
    <text evidence="1">Binds 2 magnesium ions per subunit.</text>
</comment>
<comment type="subunit">
    <text evidence="1">Homodimer.</text>
</comment>
<feature type="binding site" evidence="1">
    <location>
        <position position="41"/>
    </location>
    <ligand>
        <name>substrate</name>
    </ligand>
</feature>
<sequence>MTAATALSVRGDGGGGRAVPRHVAIIMDGNGRWAKARFLPRIAGHRQGAEAVRRTVRAAGEIGIEVLTLYAFSSENWRRPVEEVSDLMGLLRHFLKAEVAELVANGARLRVIGDLARLDADVRALIDEAIARTASGTRLTLVLALNYGAQDELVRAARALAEEARAGTLVPEAIDVEEIEARLDTAGLPPVDLLIRTSGEVRLSNFLLWQAAYAELMFVDTLWPDFDAAALAEAVTRFGARERRFGGL</sequence>
<feature type="binding site" evidence="1">
    <location>
        <position position="28"/>
    </location>
    <ligand>
        <name>Mg(2+)</name>
        <dbReference type="ChEBI" id="CHEBI:18420"/>
    </ligand>
</feature>